<sequence length="229" mass="25321">MRFIEIGTFHLKKGKNPHCGVEERFSALTCIGGWVWGSSARPRFTCDTWLVEIALSGRVGHILSLRTSRPPYEWQRWHSIVQNILSRGRSSCGSCLCAPHIAGEPKPTTVDISDRGGLLSSWAQREKIQLFAGKLIKLLSFPVLSCPVQSTSAPRSGKTRDLCAVKSRFCAVRGEQYAPERAAGIYSRKVEDILRTAALSSPVSHAATYRESPAPFRSQDSRFVGFALD</sequence>
<reference evidence="1 2" key="1">
    <citation type="submission" date="2019-06" db="EMBL/GenBank/DDBJ databases">
        <title>A chromosome-scale genome assembly of the European perch, Perca fluviatilis.</title>
        <authorList>
            <person name="Roques C."/>
            <person name="Zahm M."/>
            <person name="Cabau C."/>
            <person name="Klopp C."/>
            <person name="Bouchez O."/>
            <person name="Donnadieu C."/>
            <person name="Kuhl H."/>
            <person name="Gislard M."/>
            <person name="Guendouz S."/>
            <person name="Journot L."/>
            <person name="Haffray P."/>
            <person name="Bestin A."/>
            <person name="Morvezen R."/>
            <person name="Feron R."/>
            <person name="Wen M."/>
            <person name="Jouanno E."/>
            <person name="Herpin A."/>
            <person name="Schartl M."/>
            <person name="Postlethwait J."/>
            <person name="Schaerlinger B."/>
            <person name="Chardard D."/>
            <person name="Lecocq T."/>
            <person name="Poncet C."/>
            <person name="Jaffrelo L."/>
            <person name="Lampietro C."/>
            <person name="Guiguen Y."/>
        </authorList>
    </citation>
    <scope>NUCLEOTIDE SEQUENCE [LARGE SCALE GENOMIC DNA]</scope>
    <source>
        <tissue evidence="1">Blood</tissue>
    </source>
</reference>
<keyword evidence="2" id="KW-1185">Reference proteome</keyword>
<organism evidence="1 2">
    <name type="scientific">Perca fluviatilis</name>
    <name type="common">European perch</name>
    <dbReference type="NCBI Taxonomy" id="8168"/>
    <lineage>
        <taxon>Eukaryota</taxon>
        <taxon>Metazoa</taxon>
        <taxon>Chordata</taxon>
        <taxon>Craniata</taxon>
        <taxon>Vertebrata</taxon>
        <taxon>Euteleostomi</taxon>
        <taxon>Actinopterygii</taxon>
        <taxon>Neopterygii</taxon>
        <taxon>Teleostei</taxon>
        <taxon>Neoteleostei</taxon>
        <taxon>Acanthomorphata</taxon>
        <taxon>Eupercaria</taxon>
        <taxon>Perciformes</taxon>
        <taxon>Percoidei</taxon>
        <taxon>Percidae</taxon>
        <taxon>Percinae</taxon>
        <taxon>Perca</taxon>
    </lineage>
</organism>
<dbReference type="AlphaFoldDB" id="A0A6A5EXY8"/>
<comment type="caution">
    <text evidence="1">The sequence shown here is derived from an EMBL/GenBank/DDBJ whole genome shotgun (WGS) entry which is preliminary data.</text>
</comment>
<proteinExistence type="predicted"/>
<gene>
    <name evidence="1" type="ORF">PFLUV_G00136610</name>
</gene>
<evidence type="ECO:0000313" key="2">
    <source>
        <dbReference type="Proteomes" id="UP000465112"/>
    </source>
</evidence>
<name>A0A6A5EXY8_PERFL</name>
<dbReference type="EMBL" id="VHII01000011">
    <property type="protein sequence ID" value="KAF1383898.1"/>
    <property type="molecule type" value="Genomic_DNA"/>
</dbReference>
<accession>A0A6A5EXY8</accession>
<protein>
    <submittedName>
        <fullName evidence="1">Uncharacterized protein</fullName>
    </submittedName>
</protein>
<dbReference type="Proteomes" id="UP000465112">
    <property type="component" value="Chromosome 11"/>
</dbReference>
<evidence type="ECO:0000313" key="1">
    <source>
        <dbReference type="EMBL" id="KAF1383898.1"/>
    </source>
</evidence>